<dbReference type="EMBL" id="FZMP01000203">
    <property type="protein sequence ID" value="SNQ62027.1"/>
    <property type="molecule type" value="Genomic_DNA"/>
</dbReference>
<dbReference type="OrthoDB" id="31120at2157"/>
<dbReference type="Pfam" id="PF02663">
    <property type="entry name" value="FmdE"/>
    <property type="match status" value="1"/>
</dbReference>
<protein>
    <submittedName>
        <fullName evidence="2">Putative Tungsten formylmethanofuran dehydrogenase, subunit E (FwdE)</fullName>
    </submittedName>
</protein>
<dbReference type="PANTHER" id="PTHR39418">
    <property type="entry name" value="DEHYDROGENASE-RELATED"/>
    <property type="match status" value="1"/>
</dbReference>
<feature type="domain" description="Formylmethanofuran dehydrogenase subunit E" evidence="1">
    <location>
        <begin position="13"/>
        <end position="126"/>
    </location>
</feature>
<organism evidence="2 3">
    <name type="scientific">Candidatus Methanoperedens nitratireducens</name>
    <dbReference type="NCBI Taxonomy" id="1392998"/>
    <lineage>
        <taxon>Archaea</taxon>
        <taxon>Methanobacteriati</taxon>
        <taxon>Methanobacteriota</taxon>
        <taxon>Stenosarchaea group</taxon>
        <taxon>Methanomicrobia</taxon>
        <taxon>Methanosarcinales</taxon>
        <taxon>ANME-2 cluster</taxon>
        <taxon>Candidatus Methanoperedentaceae</taxon>
        <taxon>Candidatus Methanoperedens</taxon>
    </lineage>
</organism>
<evidence type="ECO:0000259" key="1">
    <source>
        <dbReference type="Pfam" id="PF02663"/>
    </source>
</evidence>
<evidence type="ECO:0000313" key="2">
    <source>
        <dbReference type="EMBL" id="SNQ62027.1"/>
    </source>
</evidence>
<name>A0A284VS61_9EURY</name>
<dbReference type="PANTHER" id="PTHR39418:SF1">
    <property type="entry name" value="DEHYDROGENASE"/>
    <property type="match status" value="1"/>
</dbReference>
<keyword evidence="3" id="KW-1185">Reference proteome</keyword>
<reference evidence="3" key="1">
    <citation type="submission" date="2017-06" db="EMBL/GenBank/DDBJ databases">
        <authorList>
            <person name="Cremers G."/>
        </authorList>
    </citation>
    <scope>NUCLEOTIDE SEQUENCE [LARGE SCALE GENOMIC DNA]</scope>
</reference>
<dbReference type="InterPro" id="IPR053194">
    <property type="entry name" value="tRNA_methyltr_O"/>
</dbReference>
<proteinExistence type="predicted"/>
<accession>A0A284VS61</accession>
<dbReference type="SUPFAM" id="SSF143555">
    <property type="entry name" value="FwdE-like"/>
    <property type="match status" value="1"/>
</dbReference>
<sequence length="195" mass="21649">MDDKAIDTAVALHGHMAPGIALGLRMSEFALLRLNVKKGDKHLIGISETARCLADAMQVATGCTLGHGNAVVEDYGKLAITIADARDGRGIRVSLRETASGISPLMEIWMMRRGKLTKDEENTLAHLLLRADESYFDIKLVKVRMEQKFEKSPIMRCEGCNDLIPESLSLRKGERLYCKPCADEGYYTMFAEIKT</sequence>
<dbReference type="Gene3D" id="3.30.1330.130">
    <property type="match status" value="1"/>
</dbReference>
<evidence type="ECO:0000313" key="3">
    <source>
        <dbReference type="Proteomes" id="UP000218615"/>
    </source>
</evidence>
<dbReference type="AlphaFoldDB" id="A0A284VS61"/>
<dbReference type="RefSeq" id="WP_096206646.1">
    <property type="nucleotide sequence ID" value="NZ_FZMP01000203.1"/>
</dbReference>
<gene>
    <name evidence="2" type="ORF">MNV_560073</name>
</gene>
<dbReference type="InterPro" id="IPR003814">
    <property type="entry name" value="FmdEsu_dom"/>
</dbReference>
<dbReference type="Proteomes" id="UP000218615">
    <property type="component" value="Unassembled WGS sequence"/>
</dbReference>